<dbReference type="InterPro" id="IPR003594">
    <property type="entry name" value="HATPase_dom"/>
</dbReference>
<dbReference type="InterPro" id="IPR036890">
    <property type="entry name" value="HATPase_C_sf"/>
</dbReference>
<dbReference type="SUPFAM" id="SSF55874">
    <property type="entry name" value="ATPase domain of HSP90 chaperone/DNA topoisomerase II/histidine kinase"/>
    <property type="match status" value="1"/>
</dbReference>
<dbReference type="GO" id="GO:0005524">
    <property type="term" value="F:ATP binding"/>
    <property type="evidence" value="ECO:0007669"/>
    <property type="project" value="UniProtKB-KW"/>
</dbReference>
<organism evidence="2 3">
    <name type="scientific">Xanthomonas perforans</name>
    <dbReference type="NCBI Taxonomy" id="442694"/>
    <lineage>
        <taxon>Bacteria</taxon>
        <taxon>Pseudomonadati</taxon>
        <taxon>Pseudomonadota</taxon>
        <taxon>Gammaproteobacteria</taxon>
        <taxon>Lysobacterales</taxon>
        <taxon>Lysobacteraceae</taxon>
        <taxon>Xanthomonas</taxon>
    </lineage>
</organism>
<dbReference type="Gene3D" id="3.30.565.10">
    <property type="entry name" value="Histidine kinase-like ATPase, C-terminal domain"/>
    <property type="match status" value="1"/>
</dbReference>
<comment type="caution">
    <text evidence="2">The sequence shown here is derived from an EMBL/GenBank/DDBJ whole genome shotgun (WGS) entry which is preliminary data.</text>
</comment>
<dbReference type="Pfam" id="PF02518">
    <property type="entry name" value="HATPase_c"/>
    <property type="match status" value="1"/>
</dbReference>
<feature type="non-terminal residue" evidence="2">
    <location>
        <position position="1"/>
    </location>
</feature>
<dbReference type="EMBL" id="JAAGYU010001667">
    <property type="protein sequence ID" value="NEL80534.1"/>
    <property type="molecule type" value="Genomic_DNA"/>
</dbReference>
<gene>
    <name evidence="2" type="ORF">G3W61_30290</name>
</gene>
<sequence>GEVRDYGPGFDTSQAMLPGTLFNSGKHDGMGVGLALSHATVERLQGELWMLPAEGSGARVGFRLPLSEHEALA</sequence>
<dbReference type="Proteomes" id="UP000471082">
    <property type="component" value="Unassembled WGS sequence"/>
</dbReference>
<dbReference type="AlphaFoldDB" id="A0A7X5N4L6"/>
<evidence type="ECO:0000259" key="1">
    <source>
        <dbReference type="Pfam" id="PF02518"/>
    </source>
</evidence>
<evidence type="ECO:0000313" key="2">
    <source>
        <dbReference type="EMBL" id="NEL80534.1"/>
    </source>
</evidence>
<proteinExistence type="predicted"/>
<name>A0A7X5N4L6_XANPE</name>
<accession>A0A7X5N4L6</accession>
<protein>
    <submittedName>
        <fullName evidence="2">ATP-binding protein</fullName>
    </submittedName>
</protein>
<feature type="domain" description="Histidine kinase/HSP90-like ATPase" evidence="1">
    <location>
        <begin position="2"/>
        <end position="67"/>
    </location>
</feature>
<reference evidence="2 3" key="1">
    <citation type="submission" date="2019-11" db="EMBL/GenBank/DDBJ databases">
        <title>Genome-resolved metagenomics to study the prevalence of co-infection and intraspecific heterogeneity among plant pathogen metapopulations.</title>
        <authorList>
            <person name="Newberry E."/>
            <person name="Bhandari R."/>
            <person name="Kemble J."/>
            <person name="Sikora E."/>
            <person name="Potnis N."/>
        </authorList>
    </citation>
    <scope>NUCLEOTIDE SEQUENCE [LARGE SCALE GENOMIC DNA]</scope>
    <source>
        <strain evidence="2">Xp_Tom_Tuscaloosa_18b</strain>
    </source>
</reference>
<keyword evidence="2" id="KW-0067">ATP-binding</keyword>
<evidence type="ECO:0000313" key="3">
    <source>
        <dbReference type="Proteomes" id="UP000471082"/>
    </source>
</evidence>
<keyword evidence="2" id="KW-0547">Nucleotide-binding</keyword>